<accession>A0A225UV70</accession>
<evidence type="ECO:0000313" key="3">
    <source>
        <dbReference type="Proteomes" id="UP000198211"/>
    </source>
</evidence>
<protein>
    <submittedName>
        <fullName evidence="2">Uncharacterized protein</fullName>
    </submittedName>
</protein>
<feature type="non-terminal residue" evidence="2">
    <location>
        <position position="1"/>
    </location>
</feature>
<reference evidence="3" key="1">
    <citation type="submission" date="2017-03" db="EMBL/GenBank/DDBJ databases">
        <title>Phytopthora megakarya and P. palmivora, two closely related causual agents of cacao black pod achieved similar genome size and gene model numbers by different mechanisms.</title>
        <authorList>
            <person name="Ali S."/>
            <person name="Shao J."/>
            <person name="Larry D.J."/>
            <person name="Kronmiller B."/>
            <person name="Shen D."/>
            <person name="Strem M.D."/>
            <person name="Melnick R.L."/>
            <person name="Guiltinan M.J."/>
            <person name="Tyler B.M."/>
            <person name="Meinhardt L.W."/>
            <person name="Bailey B.A."/>
        </authorList>
    </citation>
    <scope>NUCLEOTIDE SEQUENCE [LARGE SCALE GENOMIC DNA]</scope>
    <source>
        <strain evidence="3">zdho120</strain>
    </source>
</reference>
<feature type="chain" id="PRO_5012736764" evidence="1">
    <location>
        <begin position="21"/>
        <end position="70"/>
    </location>
</feature>
<evidence type="ECO:0000256" key="1">
    <source>
        <dbReference type="SAM" id="SignalP"/>
    </source>
</evidence>
<dbReference type="Proteomes" id="UP000198211">
    <property type="component" value="Unassembled WGS sequence"/>
</dbReference>
<comment type="caution">
    <text evidence="2">The sequence shown here is derived from an EMBL/GenBank/DDBJ whole genome shotgun (WGS) entry which is preliminary data.</text>
</comment>
<keyword evidence="3" id="KW-1185">Reference proteome</keyword>
<evidence type="ECO:0000313" key="2">
    <source>
        <dbReference type="EMBL" id="OWY96822.1"/>
    </source>
</evidence>
<sequence length="70" mass="7907">NNFVPHLWSLSFINWRVTLCRLLEGIIVSSNDKIGGVWYPRPKVSCNVSTTDRTFQARSVADRASVLSVK</sequence>
<feature type="signal peptide" evidence="1">
    <location>
        <begin position="1"/>
        <end position="20"/>
    </location>
</feature>
<keyword evidence="1" id="KW-0732">Signal</keyword>
<gene>
    <name evidence="2" type="ORF">PHMEG_00032813</name>
</gene>
<name>A0A225UV70_9STRA</name>
<dbReference type="EMBL" id="NBNE01011182">
    <property type="protein sequence ID" value="OWY96822.1"/>
    <property type="molecule type" value="Genomic_DNA"/>
</dbReference>
<dbReference type="OrthoDB" id="142460at2759"/>
<dbReference type="AlphaFoldDB" id="A0A225UV70"/>
<organism evidence="2 3">
    <name type="scientific">Phytophthora megakarya</name>
    <dbReference type="NCBI Taxonomy" id="4795"/>
    <lineage>
        <taxon>Eukaryota</taxon>
        <taxon>Sar</taxon>
        <taxon>Stramenopiles</taxon>
        <taxon>Oomycota</taxon>
        <taxon>Peronosporomycetes</taxon>
        <taxon>Peronosporales</taxon>
        <taxon>Peronosporaceae</taxon>
        <taxon>Phytophthora</taxon>
    </lineage>
</organism>
<proteinExistence type="predicted"/>